<evidence type="ECO:0000259" key="12">
    <source>
        <dbReference type="Pfam" id="PF11919"/>
    </source>
</evidence>
<dbReference type="InterPro" id="IPR032430">
    <property type="entry name" value="Blm10_mid"/>
</dbReference>
<reference evidence="15" key="1">
    <citation type="submission" date="2025-08" db="UniProtKB">
        <authorList>
            <consortium name="Ensembl"/>
        </authorList>
    </citation>
    <scope>IDENTIFICATION</scope>
</reference>
<gene>
    <name evidence="15" type="primary">psme4a</name>
</gene>
<proteinExistence type="inferred from homology"/>
<dbReference type="PANTHER" id="PTHR32170:SF3">
    <property type="entry name" value="PROTEASOME ACTIVATOR COMPLEX SUBUNIT 4"/>
    <property type="match status" value="1"/>
</dbReference>
<dbReference type="InterPro" id="IPR021843">
    <property type="entry name" value="PSME4_C"/>
</dbReference>
<dbReference type="Ensembl" id="ENSCCRT00015079734.1">
    <property type="protein sequence ID" value="ENSCCRP00015077216.1"/>
    <property type="gene ID" value="ENSCCRG00015029361.1"/>
</dbReference>
<feature type="domain" description="Proteasome activator complex subunit 4 C-terminal" evidence="12">
    <location>
        <begin position="1762"/>
        <end position="1848"/>
    </location>
</feature>
<comment type="similarity">
    <text evidence="3">Belongs to the BLM10 family.</text>
</comment>
<keyword evidence="5" id="KW-0677">Repeat</keyword>
<evidence type="ECO:0000256" key="4">
    <source>
        <dbReference type="ARBA" id="ARBA00022490"/>
    </source>
</evidence>
<evidence type="ECO:0000259" key="14">
    <source>
        <dbReference type="Pfam" id="PF23096"/>
    </source>
</evidence>
<dbReference type="SUPFAM" id="SSF48371">
    <property type="entry name" value="ARM repeat"/>
    <property type="match status" value="1"/>
</dbReference>
<comment type="subunit">
    <text evidence="11">Homodimer. Interacts with the 20S and 26S proteasomes.</text>
</comment>
<feature type="domain" description="Proteasome activator Blm10 middle HEAT repeats region" evidence="13">
    <location>
        <begin position="333"/>
        <end position="835"/>
    </location>
</feature>
<dbReference type="FunFam" id="1.25.10.10:FF:000183">
    <property type="entry name" value="Proteasome activator complex subunit 4"/>
    <property type="match status" value="1"/>
</dbReference>
<keyword evidence="8" id="KW-0234">DNA repair</keyword>
<evidence type="ECO:0000313" key="15">
    <source>
        <dbReference type="Ensembl" id="ENSCCRP00015077216.1"/>
    </source>
</evidence>
<organism evidence="15 16">
    <name type="scientific">Cyprinus carpio</name>
    <name type="common">Common carp</name>
    <dbReference type="NCBI Taxonomy" id="7962"/>
    <lineage>
        <taxon>Eukaryota</taxon>
        <taxon>Metazoa</taxon>
        <taxon>Chordata</taxon>
        <taxon>Craniata</taxon>
        <taxon>Vertebrata</taxon>
        <taxon>Euteleostomi</taxon>
        <taxon>Actinopterygii</taxon>
        <taxon>Neopterygii</taxon>
        <taxon>Teleostei</taxon>
        <taxon>Ostariophysi</taxon>
        <taxon>Cypriniformes</taxon>
        <taxon>Cyprinidae</taxon>
        <taxon>Cyprininae</taxon>
        <taxon>Cyprinus</taxon>
    </lineage>
</organism>
<dbReference type="GO" id="GO:0070628">
    <property type="term" value="F:proteasome binding"/>
    <property type="evidence" value="ECO:0007669"/>
    <property type="project" value="InterPro"/>
</dbReference>
<evidence type="ECO:0000256" key="3">
    <source>
        <dbReference type="ARBA" id="ARBA00005739"/>
    </source>
</evidence>
<evidence type="ECO:0000259" key="13">
    <source>
        <dbReference type="Pfam" id="PF16507"/>
    </source>
</evidence>
<evidence type="ECO:0000256" key="8">
    <source>
        <dbReference type="ARBA" id="ARBA00023204"/>
    </source>
</evidence>
<dbReference type="GO" id="GO:1990111">
    <property type="term" value="C:spermatoproteasome complex"/>
    <property type="evidence" value="ECO:0007669"/>
    <property type="project" value="TreeGrafter"/>
</dbReference>
<dbReference type="Pfam" id="PF16507">
    <property type="entry name" value="HEAT_PSME4_mid"/>
    <property type="match status" value="1"/>
</dbReference>
<evidence type="ECO:0000256" key="5">
    <source>
        <dbReference type="ARBA" id="ARBA00022737"/>
    </source>
</evidence>
<accession>A0A8C1X5Y5</accession>
<dbReference type="PANTHER" id="PTHR32170">
    <property type="entry name" value="PROTEASOME ACTIVATOR COMPLEX SUBUNIT 4"/>
    <property type="match status" value="1"/>
</dbReference>
<evidence type="ECO:0000256" key="9">
    <source>
        <dbReference type="ARBA" id="ARBA00023242"/>
    </source>
</evidence>
<dbReference type="InterPro" id="IPR011989">
    <property type="entry name" value="ARM-like"/>
</dbReference>
<evidence type="ECO:0000256" key="10">
    <source>
        <dbReference type="ARBA" id="ARBA00056104"/>
    </source>
</evidence>
<sequence>MTVSNIIEVEEPHLGDCNMKKEATEFLGFVPQKDIVYNELLPYKDKLDDESNEFLAQIKGNLGRAVQLREIWPGVLFWTRKLSTYMRLYGRKFSKEDHVHFVKLLYELVTIPKLEISMMQSFARLLITLLKKKELLSREDLELPWRPLYELQDRILYSKTEHLGLNWFPSSVEAVLKTLIKNCRPYFPESATQEMLEEWRPLMCPFDVTMQKAMGYFELFLPTTLPPELHDKGFKLWFDELISLWVSVQNLPSWEVNLVGLFARLANDNIGYIDWDPYIPKIFTRILRSLNLPVGSSEMLVSRYLTNAYDISHVVIWISALLGGPSKQTQTQLSGLFNSIASFFHPSNHGRWLMKLMKLVQRLPVSVVKRLHRERYRMPTWLTPVPQSHLLSEQDITDFVESMKQPVLLAMFSKTGSLDAAQALQNLALLRPELVIPPVLEKTYPAMETLTEPHQLTATLSCMISVAQSLVAGGQRFPEGPTHMLPLLMRALPGVDPNDFSKCMITFQFLATFVTLVPLVDCSAAIQTRNDLTQVEKELCSASAEFEDFVLQFIDRCFALIDTSTLEQTREEMETEKMTHLESLVELGLSSTFSTILTQCSMEIFQVALGKVFNFATTNIFETHVAGRMVANMCRAATKVSVLMSLKTFGSETLFAPIFLLTYHVFSDEEVLNEEELDKELMWNLQLLSEVTRVDGDQLLLYRSQLVQILQLTLHLKCKQGYNLACKLLYHILRSMSLIYPREYCSMPGGVQPHTDTYLPIKDWGRPGDLLNLGIQWHVPSTEEREFVFYLLDLLLKPELQRLQKHTRGEQDISRDDVLQSLSIVHNCLLGASSFLPPLNGEPVINSMIQLCEKNVYTGVDYDLSGENYREEICKVIRPLLHHTLEHSEDDTKSLFSIIKIINDLLHFKGSHKHEFDSRWKSFSLIKKSMENKLHGSKQHIRALLIDRVMLQHELRNLTMEGCCYRSVHQDLINDLLRLSTSRYSQVRSKAQNMLFTALGTYSLCCRDIIPAVLEYLDPDRTDVTQQQFKGALYCLLGNHSGICLANLQYWDCIALTWPAIVRSGMNPSMSLEKSSVVRLFDDLADRIHRQYETIGIDFSIPESCVEVALKMMKSSNPEPTPCAASEQEELEGRKRQEQKNKDSVKCLNGKVMEIHWSCACLFGRPWKFEQIAIGFLSLMLRDDHPLPSSAVLFFVESLNHDSLLVRNGAISAVSGILKQLKRPHKKVAVNPYDISELKSSSLLVGDRPDNQWLQYDSNRLPRSQQDWNECCFIEKTHWGYSTWPRKLMLYAPLEEQPKQGKTREEMNESEQIIYDHFSDQQFIDQFIQYLSLEDRKGKDKFSPRRFCLFKGLFRNFDDAFLPLLKPHMERLVADSHESTQRCVAEIISGLIRGSKHWSYSKVEKLWALLCPLLRKALSNITIETYADWGTCIATACESRDPRKLHWLFEMLMESPVTGEGGSFVDACRLYVLQGGLAQQEWRVPELLHRLLQYLEPKLTQVYKNVRERIGSVLTYIFMIDVNLPHTQPTTSPRIAEFTERVLARLKPLTEGEEEIQNHVVEENTEGDQDERTQAIKLLKTVLKWLMTSAGRSFSSVVPEQLRLLPLLFKIAPVENDDSYDEMKRDAKTCLSLMSQGLLYSEQIPQVLSALEEISRSSSWHARYTVLTYLQIMVFYNLFTFLSDAKAVSDVRALVLRLLEDEQLEVREMAATTISGFLQCNFLSIDEPMQAHFEALSKTRLPKRKRRELGSVVDTIPSADLVRRHAGVLGLSACILSSPYDVPAWMPQILMDLSAHLNDTQPIEMTVKKTLSDFRRTHHDNWQEHKQKFTDDQLLVLTDLLVSPCYYA</sequence>
<feature type="domain" description="Proteasome activator complex subunit 4-like HEAT repeat-like" evidence="14">
    <location>
        <begin position="1191"/>
        <end position="1474"/>
    </location>
</feature>
<evidence type="ECO:0000256" key="1">
    <source>
        <dbReference type="ARBA" id="ARBA00004324"/>
    </source>
</evidence>
<dbReference type="InterPro" id="IPR035309">
    <property type="entry name" value="PSME4"/>
</dbReference>
<dbReference type="GO" id="GO:0005829">
    <property type="term" value="C:cytosol"/>
    <property type="evidence" value="ECO:0007669"/>
    <property type="project" value="UniProtKB-SubCell"/>
</dbReference>
<comment type="function">
    <text evidence="10">Associated component of the proteasome that specifically recognizes acetylated histones and promotes ATP- and ubiquitin-independent degradation of core histones during DNA damage response. Recognizes and binds acetylated histones via its bromodomain-like (BRDL) region and activates the proteasome by opening the gated channel for substrate entry. Binds to the core proteasome via its C-terminus, which occupies the same binding sites as the proteasomal ATPases, opening the closed structure of the proteasome via an active gating mechanism. involved in DNA damage response in somatic cells: binds to acetylated histones and promotes degradation of histones.</text>
</comment>
<dbReference type="GO" id="GO:0010499">
    <property type="term" value="P:proteasomal ubiquitin-independent protein catabolic process"/>
    <property type="evidence" value="ECO:0007669"/>
    <property type="project" value="TreeGrafter"/>
</dbReference>
<evidence type="ECO:0000256" key="11">
    <source>
        <dbReference type="ARBA" id="ARBA00065126"/>
    </source>
</evidence>
<dbReference type="Gene3D" id="1.25.10.10">
    <property type="entry name" value="Leucine-rich Repeat Variant"/>
    <property type="match status" value="1"/>
</dbReference>
<dbReference type="Pfam" id="PF11919">
    <property type="entry name" value="PSME4_C"/>
    <property type="match status" value="1"/>
</dbReference>
<keyword evidence="4" id="KW-0963">Cytoplasm</keyword>
<evidence type="ECO:0000256" key="2">
    <source>
        <dbReference type="ARBA" id="ARBA00004514"/>
    </source>
</evidence>
<name>A0A8C1X5Y5_CYPCA</name>
<dbReference type="GO" id="GO:0006281">
    <property type="term" value="P:DNA repair"/>
    <property type="evidence" value="ECO:0007669"/>
    <property type="project" value="UniProtKB-KW"/>
</dbReference>
<dbReference type="InterPro" id="IPR055455">
    <property type="entry name" value="HEAT_PSME4"/>
</dbReference>
<protein>
    <submittedName>
        <fullName evidence="15">Proteasome activator subunit 4a</fullName>
    </submittedName>
</protein>
<keyword evidence="9" id="KW-0539">Nucleus</keyword>
<dbReference type="GO" id="GO:0016607">
    <property type="term" value="C:nuclear speck"/>
    <property type="evidence" value="ECO:0007669"/>
    <property type="project" value="UniProtKB-SubCell"/>
</dbReference>
<dbReference type="InterPro" id="IPR016024">
    <property type="entry name" value="ARM-type_fold"/>
</dbReference>
<keyword evidence="7" id="KW-0647">Proteasome</keyword>
<dbReference type="Proteomes" id="UP000694700">
    <property type="component" value="Unplaced"/>
</dbReference>
<keyword evidence="6" id="KW-0227">DNA damage</keyword>
<evidence type="ECO:0000256" key="7">
    <source>
        <dbReference type="ARBA" id="ARBA00022942"/>
    </source>
</evidence>
<dbReference type="GO" id="GO:0016504">
    <property type="term" value="F:peptidase activator activity"/>
    <property type="evidence" value="ECO:0007669"/>
    <property type="project" value="InterPro"/>
</dbReference>
<dbReference type="Pfam" id="PF23096">
    <property type="entry name" value="HEAT_PSME4"/>
    <property type="match status" value="1"/>
</dbReference>
<evidence type="ECO:0000313" key="16">
    <source>
        <dbReference type="Proteomes" id="UP000694700"/>
    </source>
</evidence>
<evidence type="ECO:0000256" key="6">
    <source>
        <dbReference type="ARBA" id="ARBA00022763"/>
    </source>
</evidence>
<comment type="subcellular location">
    <subcellularLocation>
        <location evidence="2">Cytoplasm</location>
        <location evidence="2">Cytosol</location>
    </subcellularLocation>
    <subcellularLocation>
        <location evidence="1">Nucleus speckle</location>
    </subcellularLocation>
</comment>